<evidence type="ECO:0000259" key="1">
    <source>
        <dbReference type="Pfam" id="PF02036"/>
    </source>
</evidence>
<feature type="domain" description="SCP2" evidence="1">
    <location>
        <begin position="36"/>
        <end position="94"/>
    </location>
</feature>
<dbReference type="OrthoDB" id="9809312at2"/>
<name>A0A1H6NZ88_9PSED</name>
<dbReference type="InterPro" id="IPR003033">
    <property type="entry name" value="SCP2_sterol-bd_dom"/>
</dbReference>
<protein>
    <submittedName>
        <fullName evidence="2">Putative sterol carrier protein</fullName>
    </submittedName>
</protein>
<evidence type="ECO:0000313" key="2">
    <source>
        <dbReference type="EMBL" id="SEI22443.1"/>
    </source>
</evidence>
<reference evidence="2 3" key="1">
    <citation type="submission" date="2016-10" db="EMBL/GenBank/DDBJ databases">
        <authorList>
            <person name="de Groot N.N."/>
        </authorList>
    </citation>
    <scope>NUCLEOTIDE SEQUENCE [LARGE SCALE GENOMIC DNA]</scope>
    <source>
        <strain evidence="2 3">LMG 2158</strain>
    </source>
</reference>
<dbReference type="AlphaFoldDB" id="A0A1H6NZ88"/>
<sequence length="98" mass="10409">MEYLTEITEKLKASIASGPIPATSLKVSLKEVGFISVSGTTVSNDDIEADTTITISRKDFEGLVAGKLNAPVAFMQGKIKIKGDPGAALQWLPVFQRG</sequence>
<proteinExistence type="predicted"/>
<dbReference type="Proteomes" id="UP000182272">
    <property type="component" value="Chromosome I"/>
</dbReference>
<dbReference type="PANTHER" id="PTHR10094">
    <property type="entry name" value="STEROL CARRIER PROTEIN 2 SCP-2 FAMILY PROTEIN"/>
    <property type="match status" value="1"/>
</dbReference>
<dbReference type="PANTHER" id="PTHR10094:SF25">
    <property type="entry name" value="SCP2 STEROL-BINDING DOMAIN-CONTAINING PROTEIN 1"/>
    <property type="match status" value="1"/>
</dbReference>
<dbReference type="RefSeq" id="WP_019361470.1">
    <property type="nucleotide sequence ID" value="NZ_LT629972.1"/>
</dbReference>
<accession>A0A1H6NZ88</accession>
<gene>
    <name evidence="2" type="ORF">SAMN05216581_4811</name>
</gene>
<dbReference type="SUPFAM" id="SSF55718">
    <property type="entry name" value="SCP-like"/>
    <property type="match status" value="1"/>
</dbReference>
<evidence type="ECO:0000313" key="3">
    <source>
        <dbReference type="Proteomes" id="UP000182272"/>
    </source>
</evidence>
<dbReference type="Pfam" id="PF02036">
    <property type="entry name" value="SCP2"/>
    <property type="match status" value="1"/>
</dbReference>
<dbReference type="GO" id="GO:0005829">
    <property type="term" value="C:cytosol"/>
    <property type="evidence" value="ECO:0007669"/>
    <property type="project" value="TreeGrafter"/>
</dbReference>
<organism evidence="2 3">
    <name type="scientific">Pseudomonas asplenii</name>
    <dbReference type="NCBI Taxonomy" id="53407"/>
    <lineage>
        <taxon>Bacteria</taxon>
        <taxon>Pseudomonadati</taxon>
        <taxon>Pseudomonadota</taxon>
        <taxon>Gammaproteobacteria</taxon>
        <taxon>Pseudomonadales</taxon>
        <taxon>Pseudomonadaceae</taxon>
        <taxon>Pseudomonas</taxon>
    </lineage>
</organism>
<dbReference type="Gene3D" id="3.30.1050.10">
    <property type="entry name" value="SCP2 sterol-binding domain"/>
    <property type="match status" value="1"/>
</dbReference>
<dbReference type="EMBL" id="LT629972">
    <property type="protein sequence ID" value="SEI22443.1"/>
    <property type="molecule type" value="Genomic_DNA"/>
</dbReference>
<dbReference type="InterPro" id="IPR036527">
    <property type="entry name" value="SCP2_sterol-bd_dom_sf"/>
</dbReference>